<feature type="region of interest" description="Disordered" evidence="1">
    <location>
        <begin position="242"/>
        <end position="288"/>
    </location>
</feature>
<evidence type="ECO:0000256" key="1">
    <source>
        <dbReference type="SAM" id="MobiDB-lite"/>
    </source>
</evidence>
<accession>A0A4Q7EGG0</accession>
<sequence>MTSHRRDPYLWLHLAGLATVPLWLDVCLAGLAVGEPIVPPWLEITTLTLVSVLPIVWLQLQRPFYIFSVPGLALRPDRLSVERRRLLTIQRNWWSRGLVVLTAIALWFMLYRLYQMAPMAIDLPWLSDKSRATGWAICAGGFGLANLFALVPATVVPLLLISPRQLEHTTPFKVTKVLTNFLVVGVRLGRILPDASAASETFISESIGPTQPAVGEQPDQTPAASPGTDKVIVEKQSIAPESAEVTIPHSADSSPVIQSKSLSAPEGSDEAQSAVVEEPEVNLGGDSDEHVADATEIDKDDPSVSTPSMAPPSDLLTAWPVAPFAEDKVSGGESQTAIKEFGSHMINHRSAISAADVSITAEPPHRLIPEDSDSTTAIVPPPERHQALQQKMDGTSTTHSDASEPGDDAVEASKVVTPAADNGGVSELRPGLHSVPTSLDPS</sequence>
<evidence type="ECO:0000313" key="4">
    <source>
        <dbReference type="Proteomes" id="UP000292459"/>
    </source>
</evidence>
<dbReference type="AlphaFoldDB" id="A0A4Q7EGG0"/>
<keyword evidence="2" id="KW-1133">Transmembrane helix</keyword>
<proteinExistence type="predicted"/>
<feature type="compositionally biased region" description="Polar residues" evidence="1">
    <location>
        <begin position="387"/>
        <end position="400"/>
    </location>
</feature>
<feature type="compositionally biased region" description="Polar residues" evidence="1">
    <location>
        <begin position="251"/>
        <end position="262"/>
    </location>
</feature>
<dbReference type="EMBL" id="QVFV01000001">
    <property type="protein sequence ID" value="RZM82425.1"/>
    <property type="molecule type" value="Genomic_DNA"/>
</dbReference>
<keyword evidence="2" id="KW-0472">Membrane</keyword>
<feature type="transmembrane region" description="Helical" evidence="2">
    <location>
        <begin position="12"/>
        <end position="34"/>
    </location>
</feature>
<protein>
    <submittedName>
        <fullName evidence="3">Low-complexity tail membrane protein</fullName>
    </submittedName>
</protein>
<feature type="transmembrane region" description="Helical" evidence="2">
    <location>
        <begin position="93"/>
        <end position="114"/>
    </location>
</feature>
<feature type="region of interest" description="Disordered" evidence="1">
    <location>
        <begin position="296"/>
        <end position="315"/>
    </location>
</feature>
<gene>
    <name evidence="3" type="ORF">DYY88_04045</name>
</gene>
<dbReference type="RefSeq" id="WP_044151034.1">
    <property type="nucleotide sequence ID" value="NZ_QVFV01000001.1"/>
</dbReference>
<dbReference type="InterPro" id="IPR049610">
    <property type="entry name" value="LCTMP-like"/>
</dbReference>
<name>A0A4Q7EGG0_9CYAN</name>
<keyword evidence="2" id="KW-0812">Transmembrane</keyword>
<evidence type="ECO:0000313" key="3">
    <source>
        <dbReference type="EMBL" id="RZM82425.1"/>
    </source>
</evidence>
<dbReference type="Proteomes" id="UP000292459">
    <property type="component" value="Unassembled WGS sequence"/>
</dbReference>
<organism evidence="3 4">
    <name type="scientific">Leptolyngbya iicbica LK</name>
    <dbReference type="NCBI Taxonomy" id="2294035"/>
    <lineage>
        <taxon>Bacteria</taxon>
        <taxon>Bacillati</taxon>
        <taxon>Cyanobacteriota</taxon>
        <taxon>Cyanophyceae</taxon>
        <taxon>Leptolyngbyales</taxon>
        <taxon>Leptolyngbyaceae</taxon>
        <taxon>Leptolyngbya group</taxon>
        <taxon>Leptolyngbya</taxon>
        <taxon>Leptolyngbya iicbica</taxon>
    </lineage>
</organism>
<feature type="transmembrane region" description="Helical" evidence="2">
    <location>
        <begin position="40"/>
        <end position="58"/>
    </location>
</feature>
<dbReference type="OrthoDB" id="484731at2"/>
<feature type="transmembrane region" description="Helical" evidence="2">
    <location>
        <begin position="134"/>
        <end position="161"/>
    </location>
</feature>
<evidence type="ECO:0000256" key="2">
    <source>
        <dbReference type="SAM" id="Phobius"/>
    </source>
</evidence>
<reference evidence="3 4" key="1">
    <citation type="submission" date="2018-11" db="EMBL/GenBank/DDBJ databases">
        <title>Whole genome sequencing of an environmental sample.</title>
        <authorList>
            <person name="Sarangi A.N."/>
            <person name="Singh D."/>
            <person name="Tripathy S."/>
        </authorList>
    </citation>
    <scope>NUCLEOTIDE SEQUENCE [LARGE SCALE GENOMIC DNA]</scope>
    <source>
        <strain evidence="3 4">Lakshadweep</strain>
    </source>
</reference>
<keyword evidence="4" id="KW-1185">Reference proteome</keyword>
<feature type="region of interest" description="Disordered" evidence="1">
    <location>
        <begin position="208"/>
        <end position="227"/>
    </location>
</feature>
<dbReference type="NCBIfam" id="NF033183">
    <property type="entry name" value="colliding_TM"/>
    <property type="match status" value="1"/>
</dbReference>
<comment type="caution">
    <text evidence="3">The sequence shown here is derived from an EMBL/GenBank/DDBJ whole genome shotgun (WGS) entry which is preliminary data.</text>
</comment>
<feature type="region of interest" description="Disordered" evidence="1">
    <location>
        <begin position="361"/>
        <end position="442"/>
    </location>
</feature>